<evidence type="ECO:0008006" key="3">
    <source>
        <dbReference type="Google" id="ProtNLM"/>
    </source>
</evidence>
<gene>
    <name evidence="2" type="ORF">S03H2_51554</name>
</gene>
<dbReference type="AlphaFoldDB" id="X1HXF1"/>
<feature type="region of interest" description="Disordered" evidence="1">
    <location>
        <begin position="89"/>
        <end position="171"/>
    </location>
</feature>
<feature type="compositionally biased region" description="Acidic residues" evidence="1">
    <location>
        <begin position="93"/>
        <end position="112"/>
    </location>
</feature>
<feature type="compositionally biased region" description="Acidic residues" evidence="1">
    <location>
        <begin position="131"/>
        <end position="171"/>
    </location>
</feature>
<protein>
    <recommendedName>
        <fullName evidence="3">DUF2007 domain-containing protein</fullName>
    </recommendedName>
</protein>
<reference evidence="2" key="1">
    <citation type="journal article" date="2014" name="Front. Microbiol.">
        <title>High frequency of phylogenetically diverse reductive dehalogenase-homologous genes in deep subseafloor sedimentary metagenomes.</title>
        <authorList>
            <person name="Kawai M."/>
            <person name="Futagami T."/>
            <person name="Toyoda A."/>
            <person name="Takaki Y."/>
            <person name="Nishi S."/>
            <person name="Hori S."/>
            <person name="Arai W."/>
            <person name="Tsubouchi T."/>
            <person name="Morono Y."/>
            <person name="Uchiyama I."/>
            <person name="Ito T."/>
            <person name="Fujiyama A."/>
            <person name="Inagaki F."/>
            <person name="Takami H."/>
        </authorList>
    </citation>
    <scope>NUCLEOTIDE SEQUENCE</scope>
    <source>
        <strain evidence="2">Expedition CK06-06</strain>
    </source>
</reference>
<name>X1HXF1_9ZZZZ</name>
<proteinExistence type="predicted"/>
<organism evidence="2">
    <name type="scientific">marine sediment metagenome</name>
    <dbReference type="NCBI Taxonomy" id="412755"/>
    <lineage>
        <taxon>unclassified sequences</taxon>
        <taxon>metagenomes</taxon>
        <taxon>ecological metagenomes</taxon>
    </lineage>
</organism>
<evidence type="ECO:0000256" key="1">
    <source>
        <dbReference type="SAM" id="MobiDB-lite"/>
    </source>
</evidence>
<comment type="caution">
    <text evidence="2">The sequence shown here is derived from an EMBL/GenBank/DDBJ whole genome shotgun (WGS) entry which is preliminary data.</text>
</comment>
<sequence>MSQDGEELGLPEHEYKEFVAVVFSRNAEEAERYCELLEDHDIPALVGNEDAGAKAEVGNEPRCGQITRGVPVLVPDALLDEASEVIADRESLEEFEIDHDVDEEDEEEEDEFGFGKEGLGLEIEGASDKEDLLDDEDEDALEGEDEDEDDDEDDEDDEDDDEDDKDEYDGP</sequence>
<dbReference type="EMBL" id="BARU01032714">
    <property type="protein sequence ID" value="GAH74147.1"/>
    <property type="molecule type" value="Genomic_DNA"/>
</dbReference>
<accession>X1HXF1</accession>
<evidence type="ECO:0000313" key="2">
    <source>
        <dbReference type="EMBL" id="GAH74147.1"/>
    </source>
</evidence>